<dbReference type="InterPro" id="IPR035402">
    <property type="entry name" value="DgcN-like_N"/>
</dbReference>
<accession>A0A160TNN2</accession>
<sequence length="355" mass="36823">MSAMIDAAVPATAYPVGTVPLDLPRPYLLFLGDADDTAFLKTGLGLRDWAPDLCVAEYKCDGARASLGLPLMQPGEAYAAGARAVVLAAASIGGVIRPAWIPCLVDALEAGLDIISGAHDRLSADPRLKSVADALGRRLIDVRTPPSGLPVATGRRRTGKRLLTIGTDCALGKKYTALSLTGAFRARGLAADFRATGQTGIMIAGSGIPIDSVVSDFVAGAAEVLSPDADPEHWDVIEGQGSIFHPSYAGVSLGLLHGSQPDVLVLCHAHGRERIVGLADYPLPSIGDAIAQSLQLARLTSPHVRCAGISLNTAGLSDAEAAAIVARRADEWGLPVADPMRPGPHFDRLVEACIG</sequence>
<dbReference type="InterPro" id="IPR027417">
    <property type="entry name" value="P-loop_NTPase"/>
</dbReference>
<dbReference type="AlphaFoldDB" id="A0A160TNN2"/>
<dbReference type="PIRSF" id="PIRSF026760">
    <property type="entry name" value="UCP026760"/>
    <property type="match status" value="1"/>
</dbReference>
<name>A0A160TNN2_9ZZZZ</name>
<dbReference type="InterPro" id="IPR035086">
    <property type="entry name" value="DgcN-like_C"/>
</dbReference>
<evidence type="ECO:0000259" key="2">
    <source>
        <dbReference type="Pfam" id="PF17396"/>
    </source>
</evidence>
<feature type="domain" description="D-glutamate N-acetyltransferase-like N-terminal" evidence="2">
    <location>
        <begin position="68"/>
        <end position="145"/>
    </location>
</feature>
<dbReference type="EMBL" id="CZQE01000270">
    <property type="protein sequence ID" value="CUS45514.1"/>
    <property type="molecule type" value="Genomic_DNA"/>
</dbReference>
<dbReference type="InterPro" id="IPR011669">
    <property type="entry name" value="DgcN-like"/>
</dbReference>
<dbReference type="Gene3D" id="3.40.50.720">
    <property type="entry name" value="NAD(P)-binding Rossmann-like Domain"/>
    <property type="match status" value="1"/>
</dbReference>
<dbReference type="Pfam" id="PF07755">
    <property type="entry name" value="DUF1611"/>
    <property type="match status" value="1"/>
</dbReference>
<evidence type="ECO:0000313" key="3">
    <source>
        <dbReference type="EMBL" id="CUS45514.1"/>
    </source>
</evidence>
<dbReference type="Gene3D" id="3.40.50.300">
    <property type="entry name" value="P-loop containing nucleotide triphosphate hydrolases"/>
    <property type="match status" value="1"/>
</dbReference>
<protein>
    <submittedName>
        <fullName evidence="3">Protein often near L-alanine-DL-glutamate epimerase (Cell wall recycling)</fullName>
    </submittedName>
</protein>
<feature type="domain" description="D-glutamate N-acetyltransferase-like C-terminal" evidence="1">
    <location>
        <begin position="151"/>
        <end position="344"/>
    </location>
</feature>
<reference evidence="3" key="1">
    <citation type="submission" date="2015-10" db="EMBL/GenBank/DDBJ databases">
        <authorList>
            <person name="Gilbert D.G."/>
        </authorList>
    </citation>
    <scope>NUCLEOTIDE SEQUENCE</scope>
</reference>
<gene>
    <name evidence="3" type="ORF">MGWOODY_Smn2857</name>
</gene>
<evidence type="ECO:0000259" key="1">
    <source>
        <dbReference type="Pfam" id="PF07755"/>
    </source>
</evidence>
<proteinExistence type="predicted"/>
<dbReference type="Pfam" id="PF17396">
    <property type="entry name" value="DUF1611_N"/>
    <property type="match status" value="1"/>
</dbReference>
<dbReference type="PANTHER" id="PTHR40690:SF1">
    <property type="entry name" value="DUF1611 DOMAIN-CONTAINING PROTEIN"/>
    <property type="match status" value="1"/>
</dbReference>
<dbReference type="PANTHER" id="PTHR40690">
    <property type="entry name" value="GLL3100 PROTEIN"/>
    <property type="match status" value="1"/>
</dbReference>
<dbReference type="SUPFAM" id="SSF52540">
    <property type="entry name" value="P-loop containing nucleoside triphosphate hydrolases"/>
    <property type="match status" value="1"/>
</dbReference>
<organism evidence="3">
    <name type="scientific">hydrothermal vent metagenome</name>
    <dbReference type="NCBI Taxonomy" id="652676"/>
    <lineage>
        <taxon>unclassified sequences</taxon>
        <taxon>metagenomes</taxon>
        <taxon>ecological metagenomes</taxon>
    </lineage>
</organism>